<feature type="domain" description="ATP-grasp" evidence="15">
    <location>
        <begin position="219"/>
        <end position="472"/>
    </location>
</feature>
<dbReference type="NCBIfam" id="NF010623">
    <property type="entry name" value="PRK14016.1"/>
    <property type="match status" value="1"/>
</dbReference>
<comment type="function">
    <text evidence="1">Catalyzes the ATP-dependent polymerization of arginine and aspartate to multi-L-arginyl-poly-L-aspartic acid (cyanophycin; a water-insoluble reserve polymer).</text>
</comment>
<dbReference type="GO" id="GO:0004326">
    <property type="term" value="F:tetrahydrofolylpolyglutamate synthase activity"/>
    <property type="evidence" value="ECO:0007669"/>
    <property type="project" value="InterPro"/>
</dbReference>
<keyword evidence="9 14" id="KW-0547">Nucleotide-binding</keyword>
<dbReference type="GO" id="GO:0046872">
    <property type="term" value="F:metal ion binding"/>
    <property type="evidence" value="ECO:0007669"/>
    <property type="project" value="InterPro"/>
</dbReference>
<dbReference type="InterPro" id="IPR011810">
    <property type="entry name" value="Cya_phycin_syn"/>
</dbReference>
<dbReference type="Gene3D" id="3.40.1190.10">
    <property type="entry name" value="Mur-like, catalytic domain"/>
    <property type="match status" value="1"/>
</dbReference>
<accession>A0A369AZU0</accession>
<dbReference type="Pfam" id="PF13549">
    <property type="entry name" value="ATP-grasp_5"/>
    <property type="match status" value="1"/>
</dbReference>
<dbReference type="OrthoDB" id="9803907at2"/>
<evidence type="ECO:0000256" key="10">
    <source>
        <dbReference type="ARBA" id="ARBA00022840"/>
    </source>
</evidence>
<dbReference type="GO" id="GO:0071161">
    <property type="term" value="F:cyanophycin synthetase activity (L-arginine-adding)"/>
    <property type="evidence" value="ECO:0007669"/>
    <property type="project" value="UniProtKB-EC"/>
</dbReference>
<sequence length="883" mass="95745">MHIRSIKSFTGRNIYSHKPVIKMVIDFEDLYRHPTSEFSGFNEALLKNFPGLKAHCCSLGYEGGFAERLAEGTYIGHVTEHLILELQSIMGYEVYFGRTRIIEEPGLYYIVVEYKNERYGIECCRAAVNIVSCLVKGKSPNVNDILKDLKVIATESELGPSSRAIHDEAVKRRIPVTRVGGESLLQLGYGKYSRLIEASLSDKPSCIAVDMAGSKHLTKQILMQGNIPVPAGDIAYTGQSAIAVAQEIGYPVVLKPYNANQGKGVTLNIKNATGVKAAYKEAVRYGPAVVVERYVKGRDYRILIIGGRVSAASERTPPVVVGDGIHSIKELVRIENLNPLRGDDHEKPLTKIKLDNLARQVIKRQGFDEEGVPQKGVAIKLRDNGNLSTGGTARDCSDEIHPYNCQLAINAAGAMGLDIAGVDITAEDISRPISGCNGAVIEVNAAPGLRMHLYPTEGSPKNVAADIVDMMFPKSRPHSVPIVSVTGTNGKTTTARLIRHVMALEGKRVGMTSTSGVYIGDRCVQKGDNTGPLSARLVLSDRSIDAAVLETARGGILRKGLGYDLADVGVVTNVGDDHFGAEGVNTLEDMAFVKALVIEAVKPNGYAVINADDAMAEYMLKRVACNVILFSAHSKNPLIEKHLNKGGKAVYVEGGRICIREGSLKKNILSIKDIPMTFGGRLDCNIENSLAATSALYSLNVSTDAIKKGLKTFMTDAVTNPGRFNIFDMGEFKVMLDYGHNPSGYKEVLKFACKMDASRLVGVIGVPGDRLDRNIIQVGEMCGGAFDTLYIKEDDDLRGRKRGEVAALLHNAAIKAGARREGVKIIHSEIKALETAILDAQPGDFIIMLYEEFEPAVELLSKLKKELEQIPVAVDIRVAEPAG</sequence>
<evidence type="ECO:0000256" key="4">
    <source>
        <dbReference type="ARBA" id="ARBA00011738"/>
    </source>
</evidence>
<dbReference type="InterPro" id="IPR013651">
    <property type="entry name" value="ATP-grasp_RimK-type"/>
</dbReference>
<dbReference type="SUPFAM" id="SSF53244">
    <property type="entry name" value="MurD-like peptide ligases, peptide-binding domain"/>
    <property type="match status" value="1"/>
</dbReference>
<dbReference type="PROSITE" id="PS01011">
    <property type="entry name" value="FOLYLPOLYGLU_SYNT_1"/>
    <property type="match status" value="1"/>
</dbReference>
<dbReference type="RefSeq" id="WP_114298238.1">
    <property type="nucleotide sequence ID" value="NZ_QPJT01000014.1"/>
</dbReference>
<dbReference type="PANTHER" id="PTHR23135:SF18">
    <property type="entry name" value="CYANOPHYCIN SYNTHETASE"/>
    <property type="match status" value="1"/>
</dbReference>
<dbReference type="InterPro" id="IPR036565">
    <property type="entry name" value="Mur-like_cat_sf"/>
</dbReference>
<evidence type="ECO:0000256" key="5">
    <source>
        <dbReference type="ARBA" id="ARBA00012968"/>
    </source>
</evidence>
<dbReference type="InterPro" id="IPR018109">
    <property type="entry name" value="Folylpolyglutamate_synth_CS"/>
</dbReference>
<evidence type="ECO:0000313" key="17">
    <source>
        <dbReference type="Proteomes" id="UP000253034"/>
    </source>
</evidence>
<dbReference type="Pfam" id="PF18921">
    <property type="entry name" value="Cyanophycin_syn"/>
    <property type="match status" value="1"/>
</dbReference>
<dbReference type="InterPro" id="IPR036615">
    <property type="entry name" value="Mur_ligase_C_dom_sf"/>
</dbReference>
<evidence type="ECO:0000256" key="2">
    <source>
        <dbReference type="ARBA" id="ARBA00004752"/>
    </source>
</evidence>
<dbReference type="Pfam" id="PF08443">
    <property type="entry name" value="RimK"/>
    <property type="match status" value="1"/>
</dbReference>
<dbReference type="SUPFAM" id="SSF53623">
    <property type="entry name" value="MurD-like peptide ligases, catalytic domain"/>
    <property type="match status" value="1"/>
</dbReference>
<evidence type="ECO:0000256" key="1">
    <source>
        <dbReference type="ARBA" id="ARBA00003184"/>
    </source>
</evidence>
<dbReference type="AlphaFoldDB" id="A0A369AZU0"/>
<evidence type="ECO:0000256" key="9">
    <source>
        <dbReference type="ARBA" id="ARBA00022741"/>
    </source>
</evidence>
<evidence type="ECO:0000256" key="7">
    <source>
        <dbReference type="ARBA" id="ARBA00022036"/>
    </source>
</evidence>
<keyword evidence="8" id="KW-0436">Ligase</keyword>
<dbReference type="Gene3D" id="3.90.190.20">
    <property type="entry name" value="Mur ligase, C-terminal domain"/>
    <property type="match status" value="1"/>
</dbReference>
<keyword evidence="10 14" id="KW-0067">ATP-binding</keyword>
<comment type="subunit">
    <text evidence="4">Homodimer.</text>
</comment>
<evidence type="ECO:0000256" key="11">
    <source>
        <dbReference type="ARBA" id="ARBA00031353"/>
    </source>
</evidence>
<evidence type="ECO:0000256" key="12">
    <source>
        <dbReference type="ARBA" id="ARBA00048094"/>
    </source>
</evidence>
<comment type="catalytic activity">
    <reaction evidence="12">
        <text>[L-4-(L-arginin-2-N-yl)aspartate](n)-L-aspartate + L-arginine + ATP = [L-4-(L-arginin-2-N-yl)aspartate](n+1) + ADP + phosphate + H(+)</text>
        <dbReference type="Rhea" id="RHEA:23888"/>
        <dbReference type="Rhea" id="RHEA-COMP:13732"/>
        <dbReference type="Rhea" id="RHEA-COMP:13733"/>
        <dbReference type="ChEBI" id="CHEBI:15378"/>
        <dbReference type="ChEBI" id="CHEBI:30616"/>
        <dbReference type="ChEBI" id="CHEBI:32682"/>
        <dbReference type="ChEBI" id="CHEBI:43474"/>
        <dbReference type="ChEBI" id="CHEBI:137986"/>
        <dbReference type="ChEBI" id="CHEBI:137990"/>
        <dbReference type="ChEBI" id="CHEBI:456216"/>
        <dbReference type="EC" id="6.3.2.30"/>
    </reaction>
</comment>
<dbReference type="Pfam" id="PF02875">
    <property type="entry name" value="Mur_ligase_C"/>
    <property type="match status" value="1"/>
</dbReference>
<name>A0A369AZU0_9FIRM</name>
<organism evidence="16 17">
    <name type="scientific">Anaerobacterium chartisolvens</name>
    <dbReference type="NCBI Taxonomy" id="1297424"/>
    <lineage>
        <taxon>Bacteria</taxon>
        <taxon>Bacillati</taxon>
        <taxon>Bacillota</taxon>
        <taxon>Clostridia</taxon>
        <taxon>Eubacteriales</taxon>
        <taxon>Oscillospiraceae</taxon>
        <taxon>Anaerobacterium</taxon>
    </lineage>
</organism>
<evidence type="ECO:0000256" key="14">
    <source>
        <dbReference type="PROSITE-ProRule" id="PRU00409"/>
    </source>
</evidence>
<comment type="pathway">
    <text evidence="2">Cell wall biogenesis; peptidoglycan biosynthesis.</text>
</comment>
<comment type="caution">
    <text evidence="16">The sequence shown here is derived from an EMBL/GenBank/DDBJ whole genome shotgun (WGS) entry which is preliminary data.</text>
</comment>
<proteinExistence type="inferred from homology"/>
<dbReference type="SUPFAM" id="SSF56059">
    <property type="entry name" value="Glutathione synthetase ATP-binding domain-like"/>
    <property type="match status" value="1"/>
</dbReference>
<dbReference type="InterPro" id="IPR004101">
    <property type="entry name" value="Mur_ligase_C"/>
</dbReference>
<keyword evidence="17" id="KW-1185">Reference proteome</keyword>
<dbReference type="GO" id="GO:0005524">
    <property type="term" value="F:ATP binding"/>
    <property type="evidence" value="ECO:0007669"/>
    <property type="project" value="UniProtKB-UniRule"/>
</dbReference>
<dbReference type="PROSITE" id="PS50975">
    <property type="entry name" value="ATP_GRASP"/>
    <property type="match status" value="1"/>
</dbReference>
<evidence type="ECO:0000256" key="3">
    <source>
        <dbReference type="ARBA" id="ARBA00009060"/>
    </source>
</evidence>
<dbReference type="EC" id="6.3.2.30" evidence="5"/>
<reference evidence="16 17" key="1">
    <citation type="submission" date="2018-07" db="EMBL/GenBank/DDBJ databases">
        <title>Genomic Encyclopedia of Type Strains, Phase IV (KMG-IV): sequencing the most valuable type-strain genomes for metagenomic binning, comparative biology and taxonomic classification.</title>
        <authorList>
            <person name="Goeker M."/>
        </authorList>
    </citation>
    <scope>NUCLEOTIDE SEQUENCE [LARGE SCALE GENOMIC DNA]</scope>
    <source>
        <strain evidence="16 17">DSM 27016</strain>
    </source>
</reference>
<comment type="similarity">
    <text evidence="3">In the C-terminal section; belongs to the MurCDEF family.</text>
</comment>
<dbReference type="GO" id="GO:0071160">
    <property type="term" value="F:cyanophycin synthetase activity (L-aspartate-adding)"/>
    <property type="evidence" value="ECO:0007669"/>
    <property type="project" value="UniProtKB-EC"/>
</dbReference>
<evidence type="ECO:0000313" key="16">
    <source>
        <dbReference type="EMBL" id="RCX14799.1"/>
    </source>
</evidence>
<dbReference type="InterPro" id="IPR011761">
    <property type="entry name" value="ATP-grasp"/>
</dbReference>
<protein>
    <recommendedName>
        <fullName evidence="7">Cyanophycin synthetase</fullName>
        <ecNumber evidence="6">6.3.2.29</ecNumber>
        <ecNumber evidence="5">6.3.2.30</ecNumber>
    </recommendedName>
    <alternativeName>
        <fullName evidence="11">Cyanophycin synthase</fullName>
    </alternativeName>
</protein>
<dbReference type="Gene3D" id="3.30.470.20">
    <property type="entry name" value="ATP-grasp fold, B domain"/>
    <property type="match status" value="2"/>
</dbReference>
<evidence type="ECO:0000256" key="6">
    <source>
        <dbReference type="ARBA" id="ARBA00013005"/>
    </source>
</evidence>
<dbReference type="InterPro" id="IPR013221">
    <property type="entry name" value="Mur_ligase_cen"/>
</dbReference>
<evidence type="ECO:0000259" key="15">
    <source>
        <dbReference type="PROSITE" id="PS50975"/>
    </source>
</evidence>
<dbReference type="Pfam" id="PF08245">
    <property type="entry name" value="Mur_ligase_M"/>
    <property type="match status" value="1"/>
</dbReference>
<dbReference type="PANTHER" id="PTHR23135">
    <property type="entry name" value="MUR LIGASE FAMILY MEMBER"/>
    <property type="match status" value="1"/>
</dbReference>
<gene>
    <name evidence="16" type="ORF">DFR58_11433</name>
</gene>
<dbReference type="EMBL" id="QPJT01000014">
    <property type="protein sequence ID" value="RCX14799.1"/>
    <property type="molecule type" value="Genomic_DNA"/>
</dbReference>
<dbReference type="InterPro" id="IPR044019">
    <property type="entry name" value="Cyanophycin_syn_N"/>
</dbReference>
<dbReference type="EC" id="6.3.2.29" evidence="6"/>
<comment type="catalytic activity">
    <reaction evidence="13">
        <text>[L-4-(L-arginin-2-N-yl)aspartate](n) + L-aspartate + ATP = [L-4-(L-arginin-2-N-yl)aspartate](n)-L-aspartate + ADP + phosphate + H(+)</text>
        <dbReference type="Rhea" id="RHEA:13277"/>
        <dbReference type="Rhea" id="RHEA-COMP:13728"/>
        <dbReference type="Rhea" id="RHEA-COMP:13733"/>
        <dbReference type="ChEBI" id="CHEBI:15378"/>
        <dbReference type="ChEBI" id="CHEBI:29991"/>
        <dbReference type="ChEBI" id="CHEBI:30616"/>
        <dbReference type="ChEBI" id="CHEBI:43474"/>
        <dbReference type="ChEBI" id="CHEBI:137986"/>
        <dbReference type="ChEBI" id="CHEBI:137990"/>
        <dbReference type="ChEBI" id="CHEBI:456216"/>
        <dbReference type="EC" id="6.3.2.29"/>
    </reaction>
</comment>
<dbReference type="NCBIfam" id="TIGR02068">
    <property type="entry name" value="cya_phycin_syn"/>
    <property type="match status" value="1"/>
</dbReference>
<evidence type="ECO:0000256" key="13">
    <source>
        <dbReference type="ARBA" id="ARBA00048425"/>
    </source>
</evidence>
<evidence type="ECO:0000256" key="8">
    <source>
        <dbReference type="ARBA" id="ARBA00022598"/>
    </source>
</evidence>
<dbReference type="Proteomes" id="UP000253034">
    <property type="component" value="Unassembled WGS sequence"/>
</dbReference>